<dbReference type="PaxDb" id="121845-A0A3Q0JNH3"/>
<dbReference type="RefSeq" id="XP_026688753.1">
    <property type="nucleotide sequence ID" value="XM_026832952.1"/>
</dbReference>
<evidence type="ECO:0000313" key="3">
    <source>
        <dbReference type="Proteomes" id="UP000079169"/>
    </source>
</evidence>
<evidence type="ECO:0000313" key="4">
    <source>
        <dbReference type="RefSeq" id="XP_026680751.1"/>
    </source>
</evidence>
<protein>
    <submittedName>
        <fullName evidence="4">Uncharacterized protein LOC113468195</fullName>
    </submittedName>
    <submittedName>
        <fullName evidence="5">Uncharacterized protein LOC113473246</fullName>
    </submittedName>
</protein>
<name>A0A3Q0JNH3_DIACI</name>
<dbReference type="RefSeq" id="XP_026680751.1">
    <property type="nucleotide sequence ID" value="XM_026824950.1"/>
</dbReference>
<feature type="signal peptide" evidence="2">
    <location>
        <begin position="1"/>
        <end position="18"/>
    </location>
</feature>
<dbReference type="AlphaFoldDB" id="A0A3Q0JNH3"/>
<dbReference type="STRING" id="121845.A0A3Q0JNH3"/>
<keyword evidence="1" id="KW-0812">Transmembrane</keyword>
<evidence type="ECO:0000256" key="1">
    <source>
        <dbReference type="SAM" id="Phobius"/>
    </source>
</evidence>
<proteinExistence type="predicted"/>
<gene>
    <name evidence="5" type="primary">LOC113473246</name>
    <name evidence="4" type="synonym">LOC113468195</name>
</gene>
<dbReference type="GeneID" id="113473246"/>
<keyword evidence="2" id="KW-0732">Signal</keyword>
<sequence length="209" mass="23979">MVGRFILYFSLFFTPAFTTVDITLPQFQYVANHLSSDECVLLIQELFRIDSDIPENLSCLELLLFWNSSPEEGLGETHHLVCSYLEKMKRTDLSIWLSKSVFEQLQLSHKKSVQTVDEVIITDQAMNNDNEDASDDGMNIDNEWSVLDTVGYVIMLICLLLSVVLCASVFIPRNKAGRDEFNTRFLSQNKKYSYKYISRGTEKSFGETI</sequence>
<dbReference type="Proteomes" id="UP000079169">
    <property type="component" value="Unplaced"/>
</dbReference>
<dbReference type="KEGG" id="dci:113473246"/>
<evidence type="ECO:0000313" key="5">
    <source>
        <dbReference type="RefSeq" id="XP_026688753.1"/>
    </source>
</evidence>
<evidence type="ECO:0000256" key="2">
    <source>
        <dbReference type="SAM" id="SignalP"/>
    </source>
</evidence>
<keyword evidence="1" id="KW-0472">Membrane</keyword>
<organism evidence="3 5">
    <name type="scientific">Diaphorina citri</name>
    <name type="common">Asian citrus psyllid</name>
    <dbReference type="NCBI Taxonomy" id="121845"/>
    <lineage>
        <taxon>Eukaryota</taxon>
        <taxon>Metazoa</taxon>
        <taxon>Ecdysozoa</taxon>
        <taxon>Arthropoda</taxon>
        <taxon>Hexapoda</taxon>
        <taxon>Insecta</taxon>
        <taxon>Pterygota</taxon>
        <taxon>Neoptera</taxon>
        <taxon>Paraneoptera</taxon>
        <taxon>Hemiptera</taxon>
        <taxon>Sternorrhyncha</taxon>
        <taxon>Psylloidea</taxon>
        <taxon>Psyllidae</taxon>
        <taxon>Diaphorininae</taxon>
        <taxon>Diaphorina</taxon>
    </lineage>
</organism>
<feature type="chain" id="PRO_5044597883" evidence="2">
    <location>
        <begin position="19"/>
        <end position="209"/>
    </location>
</feature>
<keyword evidence="1" id="KW-1133">Transmembrane helix</keyword>
<accession>A0A3Q0JNH3</accession>
<dbReference type="KEGG" id="dci:113468195"/>
<keyword evidence="3" id="KW-1185">Reference proteome</keyword>
<feature type="transmembrane region" description="Helical" evidence="1">
    <location>
        <begin position="150"/>
        <end position="171"/>
    </location>
</feature>
<reference evidence="4 5" key="1">
    <citation type="submission" date="2025-04" db="UniProtKB">
        <authorList>
            <consortium name="RefSeq"/>
        </authorList>
    </citation>
    <scope>IDENTIFICATION</scope>
</reference>